<proteinExistence type="predicted"/>
<organism evidence="2 3">
    <name type="scientific">Paramecium primaurelia</name>
    <dbReference type="NCBI Taxonomy" id="5886"/>
    <lineage>
        <taxon>Eukaryota</taxon>
        <taxon>Sar</taxon>
        <taxon>Alveolata</taxon>
        <taxon>Ciliophora</taxon>
        <taxon>Intramacronucleata</taxon>
        <taxon>Oligohymenophorea</taxon>
        <taxon>Peniculida</taxon>
        <taxon>Parameciidae</taxon>
        <taxon>Paramecium</taxon>
    </lineage>
</organism>
<gene>
    <name evidence="2" type="ORF">PPRIM_AZ9-3.1.T1400023</name>
</gene>
<protein>
    <submittedName>
        <fullName evidence="2">Uncharacterized protein</fullName>
    </submittedName>
</protein>
<dbReference type="Proteomes" id="UP000688137">
    <property type="component" value="Unassembled WGS sequence"/>
</dbReference>
<reference evidence="2" key="1">
    <citation type="submission" date="2021-01" db="EMBL/GenBank/DDBJ databases">
        <authorList>
            <consortium name="Genoscope - CEA"/>
            <person name="William W."/>
        </authorList>
    </citation>
    <scope>NUCLEOTIDE SEQUENCE</scope>
</reference>
<dbReference type="CDD" id="cd00154">
    <property type="entry name" value="Rab"/>
    <property type="match status" value="1"/>
</dbReference>
<keyword evidence="1" id="KW-0547">Nucleotide-binding</keyword>
<dbReference type="SMART" id="SM00175">
    <property type="entry name" value="RAB"/>
    <property type="match status" value="1"/>
</dbReference>
<evidence type="ECO:0000313" key="2">
    <source>
        <dbReference type="EMBL" id="CAD8109198.1"/>
    </source>
</evidence>
<dbReference type="SMART" id="SM00174">
    <property type="entry name" value="RHO"/>
    <property type="match status" value="1"/>
</dbReference>
<accession>A0A8S1Q3E6</accession>
<dbReference type="InterPro" id="IPR005225">
    <property type="entry name" value="Small_GTP-bd"/>
</dbReference>
<dbReference type="SMART" id="SM00173">
    <property type="entry name" value="RAS"/>
    <property type="match status" value="1"/>
</dbReference>
<dbReference type="AlphaFoldDB" id="A0A8S1Q3E6"/>
<dbReference type="PROSITE" id="PS51419">
    <property type="entry name" value="RAB"/>
    <property type="match status" value="1"/>
</dbReference>
<dbReference type="PROSITE" id="PS51420">
    <property type="entry name" value="RHO"/>
    <property type="match status" value="1"/>
</dbReference>
<dbReference type="Pfam" id="PF00071">
    <property type="entry name" value="Ras"/>
    <property type="match status" value="1"/>
</dbReference>
<dbReference type="SMART" id="SM00176">
    <property type="entry name" value="RAN"/>
    <property type="match status" value="1"/>
</dbReference>
<dbReference type="PANTHER" id="PTHR47978">
    <property type="match status" value="1"/>
</dbReference>
<dbReference type="GO" id="GO:0005525">
    <property type="term" value="F:GTP binding"/>
    <property type="evidence" value="ECO:0007669"/>
    <property type="project" value="InterPro"/>
</dbReference>
<name>A0A8S1Q3E6_PARPR</name>
<evidence type="ECO:0000313" key="3">
    <source>
        <dbReference type="Proteomes" id="UP000688137"/>
    </source>
</evidence>
<dbReference type="PROSITE" id="PS51421">
    <property type="entry name" value="RAS"/>
    <property type="match status" value="1"/>
</dbReference>
<dbReference type="FunFam" id="3.40.50.300:FF:000808">
    <property type="entry name" value="Small GTP-binding protein, putative"/>
    <property type="match status" value="1"/>
</dbReference>
<sequence>MIKEIKITLLGNSGVGKSSIVNRFCFQSFNENNQSNLGADYFSKEIELQNNKFKFQIWDTAGQEKFRSLVPLFLRNSQVAIIVYDITQKSSFTSLKEWVSNLEQICTKDQLFVLVGNKCDLIEQEEVTYDEAMQYSYNLKAIFQYTSCKTNDGIEELFNKIAVEYLKFEEEQKNKQMHKNEQQNSKLKFQNKHYFACC</sequence>
<dbReference type="OMA" id="FTQLKEW"/>
<dbReference type="InterPro" id="IPR001806">
    <property type="entry name" value="Small_GTPase"/>
</dbReference>
<keyword evidence="3" id="KW-1185">Reference proteome</keyword>
<dbReference type="NCBIfam" id="TIGR00231">
    <property type="entry name" value="small_GTP"/>
    <property type="match status" value="1"/>
</dbReference>
<comment type="caution">
    <text evidence="2">The sequence shown here is derived from an EMBL/GenBank/DDBJ whole genome shotgun (WGS) entry which is preliminary data.</text>
</comment>
<dbReference type="GO" id="GO:0003924">
    <property type="term" value="F:GTPase activity"/>
    <property type="evidence" value="ECO:0007669"/>
    <property type="project" value="InterPro"/>
</dbReference>
<evidence type="ECO:0000256" key="1">
    <source>
        <dbReference type="ARBA" id="ARBA00022741"/>
    </source>
</evidence>
<dbReference type="EMBL" id="CAJJDM010000144">
    <property type="protein sequence ID" value="CAD8109198.1"/>
    <property type="molecule type" value="Genomic_DNA"/>
</dbReference>